<dbReference type="PANTHER" id="PTHR46082">
    <property type="entry name" value="ATP/GTP-BINDING PROTEIN-RELATED"/>
    <property type="match status" value="1"/>
</dbReference>
<dbReference type="Pfam" id="PF13424">
    <property type="entry name" value="TPR_12"/>
    <property type="match status" value="2"/>
</dbReference>
<dbReference type="PANTHER" id="PTHR46082:SF6">
    <property type="entry name" value="AAA+ ATPASE DOMAIN-CONTAINING PROTEIN-RELATED"/>
    <property type="match status" value="1"/>
</dbReference>
<dbReference type="OrthoDB" id="20872at2759"/>
<evidence type="ECO:0000313" key="1">
    <source>
        <dbReference type="EMBL" id="KAF2854398.1"/>
    </source>
</evidence>
<gene>
    <name evidence="1" type="ORF">T440DRAFT_274685</name>
</gene>
<dbReference type="InterPro" id="IPR011990">
    <property type="entry name" value="TPR-like_helical_dom_sf"/>
</dbReference>
<dbReference type="InterPro" id="IPR053137">
    <property type="entry name" value="NLR-like"/>
</dbReference>
<accession>A0A6A7BJW4</accession>
<dbReference type="EMBL" id="MU006293">
    <property type="protein sequence ID" value="KAF2854398.1"/>
    <property type="molecule type" value="Genomic_DNA"/>
</dbReference>
<keyword evidence="2" id="KW-1185">Reference proteome</keyword>
<dbReference type="AlphaFoldDB" id="A0A6A7BJW4"/>
<evidence type="ECO:0000313" key="2">
    <source>
        <dbReference type="Proteomes" id="UP000799423"/>
    </source>
</evidence>
<reference evidence="1" key="1">
    <citation type="submission" date="2020-01" db="EMBL/GenBank/DDBJ databases">
        <authorList>
            <consortium name="DOE Joint Genome Institute"/>
            <person name="Haridas S."/>
            <person name="Albert R."/>
            <person name="Binder M."/>
            <person name="Bloem J."/>
            <person name="Labutti K."/>
            <person name="Salamov A."/>
            <person name="Andreopoulos B."/>
            <person name="Baker S.E."/>
            <person name="Barry K."/>
            <person name="Bills G."/>
            <person name="Bluhm B.H."/>
            <person name="Cannon C."/>
            <person name="Castanera R."/>
            <person name="Culley D.E."/>
            <person name="Daum C."/>
            <person name="Ezra D."/>
            <person name="Gonzalez J.B."/>
            <person name="Henrissat B."/>
            <person name="Kuo A."/>
            <person name="Liang C."/>
            <person name="Lipzen A."/>
            <person name="Lutzoni F."/>
            <person name="Magnuson J."/>
            <person name="Mondo S."/>
            <person name="Nolan M."/>
            <person name="Ohm R."/>
            <person name="Pangilinan J."/>
            <person name="Park H.-J."/>
            <person name="Ramirez L."/>
            <person name="Alfaro M."/>
            <person name="Sun H."/>
            <person name="Tritt A."/>
            <person name="Yoshinaga Y."/>
            <person name="Zwiers L.-H."/>
            <person name="Turgeon B.G."/>
            <person name="Goodwin S.B."/>
            <person name="Spatafora J.W."/>
            <person name="Crous P.W."/>
            <person name="Grigoriev I.V."/>
        </authorList>
    </citation>
    <scope>NUCLEOTIDE SEQUENCE</scope>
    <source>
        <strain evidence="1">IPT5</strain>
    </source>
</reference>
<dbReference type="SUPFAM" id="SSF48452">
    <property type="entry name" value="TPR-like"/>
    <property type="match status" value="1"/>
</dbReference>
<proteinExistence type="predicted"/>
<name>A0A6A7BJW4_9PLEO</name>
<evidence type="ECO:0008006" key="3">
    <source>
        <dbReference type="Google" id="ProtNLM"/>
    </source>
</evidence>
<dbReference type="Proteomes" id="UP000799423">
    <property type="component" value="Unassembled WGS sequence"/>
</dbReference>
<organism evidence="1 2">
    <name type="scientific">Plenodomus tracheiphilus IPT5</name>
    <dbReference type="NCBI Taxonomy" id="1408161"/>
    <lineage>
        <taxon>Eukaryota</taxon>
        <taxon>Fungi</taxon>
        <taxon>Dikarya</taxon>
        <taxon>Ascomycota</taxon>
        <taxon>Pezizomycotina</taxon>
        <taxon>Dothideomycetes</taxon>
        <taxon>Pleosporomycetidae</taxon>
        <taxon>Pleosporales</taxon>
        <taxon>Pleosporineae</taxon>
        <taxon>Leptosphaeriaceae</taxon>
        <taxon>Plenodomus</taxon>
    </lineage>
</organism>
<protein>
    <recommendedName>
        <fullName evidence="3">TPR-like protein</fullName>
    </recommendedName>
</protein>
<sequence>MVCYHNSPVPMNVLKVVLDGLLLHQTVQFLRYLGMAAITACGRRLSIHPVLRSLVIDEFGWMVERPYYLTLAMRAISTVFPAAVAERPRDRRSRMLCRHVHSVLMLVLQLPPSASCSLQAISLASLFLNHLLAMSLYTQAADLVYKLRIWQNRSAAGHMLSIALAEGEANVTARQGDLLTAQRLLRSLLRVHIQDLQNSVDDKDRIYNTIATVQGSLSHLRVAAKMHSEVLSSRETRFGASHPDTLLSMNNLGVTYLKLGRGFRTQAHELILQAHNAVLHTCSLNNQLVLAVRSNYGISLQMQGYLPEAEVLLEDVLDRRRVVLGPMHHETLKSEANLAIVINKRGRHSNAEMMLRRTLHMFERSFGAIHPDAIRIQSNIADTLHDQGRYSQAEAILAKTLLALRTQYEPGHRETLRALEHRAILLHHMRKLKDACDVAMELHSAQMLYLGSDDEATRRIKRYLKDLNVEIEVMGQRRLRRVGRVGVGVSV</sequence>
<dbReference type="Gene3D" id="1.25.40.10">
    <property type="entry name" value="Tetratricopeptide repeat domain"/>
    <property type="match status" value="2"/>
</dbReference>